<evidence type="ECO:0000256" key="1">
    <source>
        <dbReference type="SAM" id="MobiDB-lite"/>
    </source>
</evidence>
<organism>
    <name type="scientific">Pediculus humanus subsp. corporis</name>
    <name type="common">Body louse</name>
    <dbReference type="NCBI Taxonomy" id="121224"/>
    <lineage>
        <taxon>Eukaryota</taxon>
        <taxon>Metazoa</taxon>
        <taxon>Ecdysozoa</taxon>
        <taxon>Arthropoda</taxon>
        <taxon>Hexapoda</taxon>
        <taxon>Insecta</taxon>
        <taxon>Pterygota</taxon>
        <taxon>Neoptera</taxon>
        <taxon>Paraneoptera</taxon>
        <taxon>Psocodea</taxon>
        <taxon>Troctomorpha</taxon>
        <taxon>Phthiraptera</taxon>
        <taxon>Anoplura</taxon>
        <taxon>Pediculidae</taxon>
        <taxon>Pediculus</taxon>
    </lineage>
</organism>
<dbReference type="RefSeq" id="XP_002433285.1">
    <property type="nucleotide sequence ID" value="XM_002433240.1"/>
</dbReference>
<feature type="compositionally biased region" description="Polar residues" evidence="1">
    <location>
        <begin position="1"/>
        <end position="20"/>
    </location>
</feature>
<dbReference type="CTD" id="8239954"/>
<dbReference type="InParanoid" id="E0W4J1"/>
<name>E0W4J1_PEDHC</name>
<protein>
    <submittedName>
        <fullName evidence="2 3">Uncharacterized protein</fullName>
    </submittedName>
</protein>
<accession>E0W4J1</accession>
<evidence type="ECO:0000313" key="4">
    <source>
        <dbReference type="Proteomes" id="UP000009046"/>
    </source>
</evidence>
<dbReference type="KEGG" id="phu:Phum_PHUM621770"/>
<dbReference type="OrthoDB" id="2161974at2759"/>
<reference evidence="2" key="1">
    <citation type="submission" date="2007-04" db="EMBL/GenBank/DDBJ databases">
        <title>Annotation of Pediculus humanus corporis strain USDA.</title>
        <authorList>
            <person name="Kirkness E."/>
            <person name="Hannick L."/>
            <person name="Hass B."/>
            <person name="Bruggner R."/>
            <person name="Lawson D."/>
            <person name="Bidwell S."/>
            <person name="Joardar V."/>
            <person name="Caler E."/>
            <person name="Walenz B."/>
            <person name="Inman J."/>
            <person name="Schobel S."/>
            <person name="Galinsky K."/>
            <person name="Amedeo P."/>
            <person name="Strausberg R."/>
        </authorList>
    </citation>
    <scope>NUCLEOTIDE SEQUENCE</scope>
    <source>
        <strain evidence="2">USDA</strain>
    </source>
</reference>
<dbReference type="EMBL" id="AAZO01008061">
    <property type="status" value="NOT_ANNOTATED_CDS"/>
    <property type="molecule type" value="Genomic_DNA"/>
</dbReference>
<gene>
    <name evidence="3" type="primary">8239954</name>
    <name evidence="2" type="ORF">Phum_PHUM621770</name>
</gene>
<dbReference type="Proteomes" id="UP000009046">
    <property type="component" value="Unassembled WGS sequence"/>
</dbReference>
<reference evidence="3" key="3">
    <citation type="submission" date="2020-05" db="UniProtKB">
        <authorList>
            <consortium name="EnsemblMetazoa"/>
        </authorList>
    </citation>
    <scope>IDENTIFICATION</scope>
    <source>
        <strain evidence="3">USDA</strain>
    </source>
</reference>
<evidence type="ECO:0000313" key="3">
    <source>
        <dbReference type="EnsemblMetazoa" id="PHUM621770-PA"/>
    </source>
</evidence>
<dbReference type="EMBL" id="DS236389">
    <property type="protein sequence ID" value="EEB20547.1"/>
    <property type="molecule type" value="Genomic_DNA"/>
</dbReference>
<dbReference type="GeneID" id="8239954"/>
<dbReference type="EnsemblMetazoa" id="PHUM621770-RA">
    <property type="protein sequence ID" value="PHUM621770-PA"/>
    <property type="gene ID" value="PHUM621770"/>
</dbReference>
<dbReference type="VEuPathDB" id="VectorBase:PHUM621770"/>
<reference evidence="2" key="2">
    <citation type="submission" date="2007-04" db="EMBL/GenBank/DDBJ databases">
        <title>The genome of the human body louse.</title>
        <authorList>
            <consortium name="The Human Body Louse Genome Consortium"/>
            <person name="Kirkness E."/>
            <person name="Walenz B."/>
            <person name="Hass B."/>
            <person name="Bruggner R."/>
            <person name="Strausberg R."/>
        </authorList>
    </citation>
    <scope>NUCLEOTIDE SEQUENCE</scope>
    <source>
        <strain evidence="2">USDA</strain>
    </source>
</reference>
<dbReference type="AlphaFoldDB" id="E0W4J1"/>
<keyword evidence="4" id="KW-1185">Reference proteome</keyword>
<feature type="region of interest" description="Disordered" evidence="1">
    <location>
        <begin position="1"/>
        <end position="74"/>
    </location>
</feature>
<proteinExistence type="predicted"/>
<dbReference type="HOGENOM" id="CLU_2690795_0_0_1"/>
<sequence>MNGSSDSNRTASKTTSNQSDSDGDPLLNMLMRLQEAANYTRGPINGNEKIENRQGKPESIPEIMENSKTSESCF</sequence>
<evidence type="ECO:0000313" key="2">
    <source>
        <dbReference type="EMBL" id="EEB20547.1"/>
    </source>
</evidence>
<feature type="non-terminal residue" evidence="2">
    <location>
        <position position="74"/>
    </location>
</feature>